<reference evidence="9" key="1">
    <citation type="submission" date="2022-05" db="EMBL/GenBank/DDBJ databases">
        <authorList>
            <person name="Oliphant S.A."/>
            <person name="Watson-Haigh N.S."/>
            <person name="Sumby K.M."/>
            <person name="Gardner J.M."/>
            <person name="Jiranek V."/>
        </authorList>
    </citation>
    <scope>NUCLEOTIDE SEQUENCE</scope>
    <source>
        <strain evidence="9">KI4_B1</strain>
    </source>
</reference>
<keyword evidence="5" id="KW-0572">Peptidoglycan-anchor</keyword>
<dbReference type="RefSeq" id="WP_252766636.1">
    <property type="nucleotide sequence ID" value="NZ_CP097119.1"/>
</dbReference>
<gene>
    <name evidence="9" type="ORF">M3M40_06490</name>
</gene>
<evidence type="ECO:0000256" key="2">
    <source>
        <dbReference type="ARBA" id="ARBA00022525"/>
    </source>
</evidence>
<name>A0A9Q9E2S9_9LACO</name>
<evidence type="ECO:0000259" key="8">
    <source>
        <dbReference type="PROSITE" id="PS50847"/>
    </source>
</evidence>
<feature type="region of interest" description="Disordered" evidence="6">
    <location>
        <begin position="70"/>
        <end position="156"/>
    </location>
</feature>
<dbReference type="Pfam" id="PF00746">
    <property type="entry name" value="Gram_pos_anchor"/>
    <property type="match status" value="1"/>
</dbReference>
<protein>
    <submittedName>
        <fullName evidence="9">MucBP domain-containing protein</fullName>
    </submittedName>
</protein>
<evidence type="ECO:0000256" key="5">
    <source>
        <dbReference type="ARBA" id="ARBA00023088"/>
    </source>
</evidence>
<keyword evidence="7" id="KW-0472">Membrane</keyword>
<evidence type="ECO:0000313" key="10">
    <source>
        <dbReference type="Proteomes" id="UP001055911"/>
    </source>
</evidence>
<keyword evidence="1" id="KW-0134">Cell wall</keyword>
<feature type="transmembrane region" description="Helical" evidence="7">
    <location>
        <begin position="175"/>
        <end position="195"/>
    </location>
</feature>
<evidence type="ECO:0000256" key="6">
    <source>
        <dbReference type="SAM" id="MobiDB-lite"/>
    </source>
</evidence>
<dbReference type="AlphaFoldDB" id="A0A9Q9E2S9"/>
<evidence type="ECO:0000256" key="3">
    <source>
        <dbReference type="ARBA" id="ARBA00022729"/>
    </source>
</evidence>
<proteinExistence type="predicted"/>
<evidence type="ECO:0000256" key="4">
    <source>
        <dbReference type="ARBA" id="ARBA00022737"/>
    </source>
</evidence>
<feature type="compositionally biased region" description="Basic and acidic residues" evidence="6">
    <location>
        <begin position="76"/>
        <end position="142"/>
    </location>
</feature>
<keyword evidence="7" id="KW-1133">Transmembrane helix</keyword>
<evidence type="ECO:0000313" key="9">
    <source>
        <dbReference type="EMBL" id="USS89119.1"/>
    </source>
</evidence>
<dbReference type="Pfam" id="PF06458">
    <property type="entry name" value="MucBP"/>
    <property type="match status" value="1"/>
</dbReference>
<feature type="domain" description="Gram-positive cocci surface proteins LPxTG" evidence="8">
    <location>
        <begin position="168"/>
        <end position="200"/>
    </location>
</feature>
<keyword evidence="4" id="KW-0677">Repeat</keyword>
<dbReference type="InterPro" id="IPR019931">
    <property type="entry name" value="LPXTG_anchor"/>
</dbReference>
<evidence type="ECO:0000256" key="7">
    <source>
        <dbReference type="SAM" id="Phobius"/>
    </source>
</evidence>
<accession>A0A9Q9E2S9</accession>
<keyword evidence="10" id="KW-1185">Reference proteome</keyword>
<keyword evidence="2" id="KW-0964">Secreted</keyword>
<dbReference type="PROSITE" id="PS50847">
    <property type="entry name" value="GRAM_POS_ANCHORING"/>
    <property type="match status" value="1"/>
</dbReference>
<dbReference type="NCBIfam" id="TIGR01167">
    <property type="entry name" value="LPXTG_anchor"/>
    <property type="match status" value="1"/>
</dbReference>
<keyword evidence="3" id="KW-0732">Signal</keyword>
<dbReference type="InterPro" id="IPR009459">
    <property type="entry name" value="MucBP_dom"/>
</dbReference>
<organism evidence="9 10">
    <name type="scientific">Fructilactobacillus cliffordii</name>
    <dbReference type="NCBI Taxonomy" id="2940299"/>
    <lineage>
        <taxon>Bacteria</taxon>
        <taxon>Bacillati</taxon>
        <taxon>Bacillota</taxon>
        <taxon>Bacilli</taxon>
        <taxon>Lactobacillales</taxon>
        <taxon>Lactobacillaceae</taxon>
        <taxon>Fructilactobacillus</taxon>
    </lineage>
</organism>
<keyword evidence="7" id="KW-0812">Transmembrane</keyword>
<dbReference type="Gene3D" id="3.10.20.320">
    <property type="entry name" value="Putative peptidoglycan bound protein (lpxtg motif)"/>
    <property type="match status" value="1"/>
</dbReference>
<sequence length="200" mass="22074">MAGGKVTVKYVDENGNEVATPEILTGNIGNDYETKEKHVDGYTFKEVQGNKLGKFSEEAQTVTYVYTKNNINVPDNPKKDDGTNVPDNPEKDDGTNVSDNPEKDDGTNVSDKSKKDDRTNLPDNSKKDDRTNLPDNSKKDDGTNLTNDSKRNKKNPVHKIIEEFNKKLPATGSEMGIGLSLLGFLLLTIASLVYVKSKHK</sequence>
<evidence type="ECO:0000256" key="1">
    <source>
        <dbReference type="ARBA" id="ARBA00022512"/>
    </source>
</evidence>
<dbReference type="EMBL" id="CP097119">
    <property type="protein sequence ID" value="USS89119.1"/>
    <property type="molecule type" value="Genomic_DNA"/>
</dbReference>
<dbReference type="Proteomes" id="UP001055911">
    <property type="component" value="Chromosome"/>
</dbReference>